<evidence type="ECO:0000256" key="7">
    <source>
        <dbReference type="SAM" id="MobiDB-lite"/>
    </source>
</evidence>
<evidence type="ECO:0000256" key="6">
    <source>
        <dbReference type="ARBA" id="ARBA00023278"/>
    </source>
</evidence>
<reference evidence="8" key="1">
    <citation type="submission" date="2013-04" db="UniProtKB">
        <authorList>
            <consortium name="EnsemblPlants"/>
        </authorList>
    </citation>
    <scope>IDENTIFICATION</scope>
</reference>
<dbReference type="eggNOG" id="ENOG502R3WV">
    <property type="taxonomic scope" value="Eukaryota"/>
</dbReference>
<keyword evidence="5" id="KW-0325">Glycoprotein</keyword>
<dbReference type="PANTHER" id="PTHR33869:SF27">
    <property type="entry name" value="OS02G0250100 PROTEIN"/>
    <property type="match status" value="1"/>
</dbReference>
<dbReference type="EnsemblPlants" id="OB02G19540.1">
    <property type="protein sequence ID" value="OB02G19540.1"/>
    <property type="gene ID" value="OB02G19540"/>
</dbReference>
<keyword evidence="6" id="KW-0379">Hydroxylation</keyword>
<evidence type="ECO:0000256" key="4">
    <source>
        <dbReference type="ARBA" id="ARBA00022729"/>
    </source>
</evidence>
<evidence type="ECO:0000256" key="1">
    <source>
        <dbReference type="ARBA" id="ARBA00004613"/>
    </source>
</evidence>
<feature type="region of interest" description="Disordered" evidence="7">
    <location>
        <begin position="96"/>
        <end position="159"/>
    </location>
</feature>
<dbReference type="Gramene" id="OB02G19540.1">
    <property type="protein sequence ID" value="OB02G19540.1"/>
    <property type="gene ID" value="OB02G19540"/>
</dbReference>
<keyword evidence="9" id="KW-1185">Reference proteome</keyword>
<name>J3LBD7_ORYBR</name>
<dbReference type="InterPro" id="IPR039616">
    <property type="entry name" value="CLE1-4"/>
</dbReference>
<keyword evidence="4" id="KW-0732">Signal</keyword>
<dbReference type="PANTHER" id="PTHR33869">
    <property type="entry name" value="CLAVATA3/ESR (CLE)-RELATED PROTEIN 3"/>
    <property type="match status" value="1"/>
</dbReference>
<dbReference type="HOGENOM" id="CLU_140630_0_0_1"/>
<sequence>MSLEGLKSLPSSLDYKYIPLSQPNLYINQYQHTITDYQWIIRDTMKLTTLLCLCLLFLTSSSSDDVSVSSSSSGDRCPLHHRRLQDTVAAAAVVVVSQPPPPPSAAARTSGSTGGATAPVETASGVLPRQRDDGEEIDETRYELGSKRLSPGGPNPQHH</sequence>
<dbReference type="AlphaFoldDB" id="J3LBD7"/>
<dbReference type="GO" id="GO:0033612">
    <property type="term" value="F:receptor serine/threonine kinase binding"/>
    <property type="evidence" value="ECO:0007669"/>
    <property type="project" value="TreeGrafter"/>
</dbReference>
<dbReference type="GO" id="GO:0005576">
    <property type="term" value="C:extracellular region"/>
    <property type="evidence" value="ECO:0007669"/>
    <property type="project" value="UniProtKB-SubCell"/>
</dbReference>
<feature type="compositionally biased region" description="Low complexity" evidence="7">
    <location>
        <begin position="105"/>
        <end position="120"/>
    </location>
</feature>
<proteinExistence type="inferred from homology"/>
<evidence type="ECO:0000313" key="8">
    <source>
        <dbReference type="EnsemblPlants" id="OB02G19540.1"/>
    </source>
</evidence>
<comment type="similarity">
    <text evidence="2">Belongs to the CLV3/ESR signal peptide family.</text>
</comment>
<evidence type="ECO:0000313" key="9">
    <source>
        <dbReference type="Proteomes" id="UP000006038"/>
    </source>
</evidence>
<organism evidence="8">
    <name type="scientific">Oryza brachyantha</name>
    <name type="common">malo sina</name>
    <dbReference type="NCBI Taxonomy" id="4533"/>
    <lineage>
        <taxon>Eukaryota</taxon>
        <taxon>Viridiplantae</taxon>
        <taxon>Streptophyta</taxon>
        <taxon>Embryophyta</taxon>
        <taxon>Tracheophyta</taxon>
        <taxon>Spermatophyta</taxon>
        <taxon>Magnoliopsida</taxon>
        <taxon>Liliopsida</taxon>
        <taxon>Poales</taxon>
        <taxon>Poaceae</taxon>
        <taxon>BOP clade</taxon>
        <taxon>Oryzoideae</taxon>
        <taxon>Oryzeae</taxon>
        <taxon>Oryzinae</taxon>
        <taxon>Oryza</taxon>
    </lineage>
</organism>
<protein>
    <submittedName>
        <fullName evidence="8">Uncharacterized protein</fullName>
    </submittedName>
</protein>
<evidence type="ECO:0000256" key="3">
    <source>
        <dbReference type="ARBA" id="ARBA00022525"/>
    </source>
</evidence>
<evidence type="ECO:0000256" key="2">
    <source>
        <dbReference type="ARBA" id="ARBA00005416"/>
    </source>
</evidence>
<accession>J3LBD7</accession>
<evidence type="ECO:0000256" key="5">
    <source>
        <dbReference type="ARBA" id="ARBA00023180"/>
    </source>
</evidence>
<comment type="subcellular location">
    <subcellularLocation>
        <location evidence="1">Secreted</location>
    </subcellularLocation>
</comment>
<dbReference type="Proteomes" id="UP000006038">
    <property type="component" value="Unassembled WGS sequence"/>
</dbReference>
<keyword evidence="3" id="KW-0964">Secreted</keyword>